<dbReference type="AlphaFoldDB" id="A0A2P5FVJ4"/>
<gene>
    <name evidence="1" type="ORF">TorRG33x02_025890</name>
</gene>
<reference evidence="2" key="1">
    <citation type="submission" date="2016-06" db="EMBL/GenBank/DDBJ databases">
        <title>Parallel loss of symbiosis genes in relatives of nitrogen-fixing non-legume Parasponia.</title>
        <authorList>
            <person name="Van Velzen R."/>
            <person name="Holmer R."/>
            <person name="Bu F."/>
            <person name="Rutten L."/>
            <person name="Van Zeijl A."/>
            <person name="Liu W."/>
            <person name="Santuari L."/>
            <person name="Cao Q."/>
            <person name="Sharma T."/>
            <person name="Shen D."/>
            <person name="Roswanjaya Y."/>
            <person name="Wardhani T."/>
            <person name="Kalhor M.S."/>
            <person name="Jansen J."/>
            <person name="Van den Hoogen J."/>
            <person name="Gungor B."/>
            <person name="Hartog M."/>
            <person name="Hontelez J."/>
            <person name="Verver J."/>
            <person name="Yang W.-C."/>
            <person name="Schijlen E."/>
            <person name="Repin R."/>
            <person name="Schilthuizen M."/>
            <person name="Schranz E."/>
            <person name="Heidstra R."/>
            <person name="Miyata K."/>
            <person name="Fedorova E."/>
            <person name="Kohlen W."/>
            <person name="Bisseling T."/>
            <person name="Smit S."/>
            <person name="Geurts R."/>
        </authorList>
    </citation>
    <scope>NUCLEOTIDE SEQUENCE [LARGE SCALE GENOMIC DNA]</scope>
    <source>
        <strain evidence="2">cv. RG33-2</strain>
    </source>
</reference>
<keyword evidence="2" id="KW-1185">Reference proteome</keyword>
<dbReference type="InParanoid" id="A0A2P5FVJ4"/>
<evidence type="ECO:0000313" key="2">
    <source>
        <dbReference type="Proteomes" id="UP000237000"/>
    </source>
</evidence>
<protein>
    <submittedName>
        <fullName evidence="1">Uncharacterized protein</fullName>
    </submittedName>
</protein>
<comment type="caution">
    <text evidence="1">The sequence shown here is derived from an EMBL/GenBank/DDBJ whole genome shotgun (WGS) entry which is preliminary data.</text>
</comment>
<dbReference type="Proteomes" id="UP000237000">
    <property type="component" value="Unassembled WGS sequence"/>
</dbReference>
<organism evidence="1 2">
    <name type="scientific">Trema orientale</name>
    <name type="common">Charcoal tree</name>
    <name type="synonym">Celtis orientalis</name>
    <dbReference type="NCBI Taxonomy" id="63057"/>
    <lineage>
        <taxon>Eukaryota</taxon>
        <taxon>Viridiplantae</taxon>
        <taxon>Streptophyta</taxon>
        <taxon>Embryophyta</taxon>
        <taxon>Tracheophyta</taxon>
        <taxon>Spermatophyta</taxon>
        <taxon>Magnoliopsida</taxon>
        <taxon>eudicotyledons</taxon>
        <taxon>Gunneridae</taxon>
        <taxon>Pentapetalae</taxon>
        <taxon>rosids</taxon>
        <taxon>fabids</taxon>
        <taxon>Rosales</taxon>
        <taxon>Cannabaceae</taxon>
        <taxon>Trema</taxon>
    </lineage>
</organism>
<dbReference type="EMBL" id="JXTC01000007">
    <property type="protein sequence ID" value="POO01812.1"/>
    <property type="molecule type" value="Genomic_DNA"/>
</dbReference>
<dbReference type="OrthoDB" id="10412898at2759"/>
<evidence type="ECO:0000313" key="1">
    <source>
        <dbReference type="EMBL" id="POO01812.1"/>
    </source>
</evidence>
<name>A0A2P5FVJ4_TREOI</name>
<sequence length="111" mass="11783">MNNVILRYEDPPSSTALLANCPSFLALSLLSLLSSPSSKTFSKALLIVSLFTLTPTSSSSPHISGSSDPSVIAMFKTCATSFSLRNWSANSGHVTMGTPAHTPSRVEFHPQ</sequence>
<proteinExistence type="predicted"/>
<accession>A0A2P5FVJ4</accession>